<feature type="domain" description="Yip1" evidence="6">
    <location>
        <begin position="5"/>
        <end position="152"/>
    </location>
</feature>
<evidence type="ECO:0000256" key="3">
    <source>
        <dbReference type="ARBA" id="ARBA00022989"/>
    </source>
</evidence>
<keyword evidence="3 5" id="KW-1133">Transmembrane helix</keyword>
<sequence>MLRSDFYENAHDTPRNRRWALIIVLIAALSHMLGYAVILIVNRASTPVFILALLFNGASVVAGYYFWTFTIWKVGQWMKPIDPTYGDLLSPLGFAYAPQILNFLTLIPLLGTPIEFFLALWGLLAVIVAIRQALDIRTRQAALISVVGFLLIQTVIGSIQILGQQVANWVL</sequence>
<evidence type="ECO:0000256" key="4">
    <source>
        <dbReference type="ARBA" id="ARBA00023136"/>
    </source>
</evidence>
<keyword evidence="2 5" id="KW-0812">Transmembrane</keyword>
<evidence type="ECO:0000313" key="7">
    <source>
        <dbReference type="EMBL" id="NDJ17287.1"/>
    </source>
</evidence>
<accession>A0A8J7YZ87</accession>
<keyword evidence="8" id="KW-1185">Reference proteome</keyword>
<comment type="subcellular location">
    <subcellularLocation>
        <location evidence="1">Membrane</location>
        <topology evidence="1">Multi-pass membrane protein</topology>
    </subcellularLocation>
</comment>
<name>A0A8J7YZ87_9CYAN</name>
<evidence type="ECO:0000256" key="5">
    <source>
        <dbReference type="SAM" id="Phobius"/>
    </source>
</evidence>
<dbReference type="GO" id="GO:0016020">
    <property type="term" value="C:membrane"/>
    <property type="evidence" value="ECO:0007669"/>
    <property type="project" value="UniProtKB-SubCell"/>
</dbReference>
<feature type="transmembrane region" description="Helical" evidence="5">
    <location>
        <begin position="20"/>
        <end position="41"/>
    </location>
</feature>
<comment type="caution">
    <text evidence="7">The sequence shown here is derived from an EMBL/GenBank/DDBJ whole genome shotgun (WGS) entry which is preliminary data.</text>
</comment>
<evidence type="ECO:0000313" key="8">
    <source>
        <dbReference type="Proteomes" id="UP000646053"/>
    </source>
</evidence>
<feature type="transmembrane region" description="Helical" evidence="5">
    <location>
        <begin position="141"/>
        <end position="162"/>
    </location>
</feature>
<reference evidence="7" key="1">
    <citation type="submission" date="2019-12" db="EMBL/GenBank/DDBJ databases">
        <title>High-Quality draft genome sequences of three cyanobacteria isolated from the limestone walls of the Old Cathedral of Coimbra.</title>
        <authorList>
            <person name="Tiago I."/>
            <person name="Soares F."/>
            <person name="Portugal A."/>
        </authorList>
    </citation>
    <scope>NUCLEOTIDE SEQUENCE</scope>
    <source>
        <strain evidence="7">A</strain>
    </source>
</reference>
<evidence type="ECO:0000256" key="1">
    <source>
        <dbReference type="ARBA" id="ARBA00004141"/>
    </source>
</evidence>
<keyword evidence="4 5" id="KW-0472">Membrane</keyword>
<dbReference type="AlphaFoldDB" id="A0A8J7YZ87"/>
<evidence type="ECO:0000259" key="6">
    <source>
        <dbReference type="Pfam" id="PF04893"/>
    </source>
</evidence>
<dbReference type="InterPro" id="IPR006977">
    <property type="entry name" value="Yip1_dom"/>
</dbReference>
<organism evidence="7 8">
    <name type="scientific">Myxacorys almedinensis A</name>
    <dbReference type="NCBI Taxonomy" id="2690445"/>
    <lineage>
        <taxon>Bacteria</taxon>
        <taxon>Bacillati</taxon>
        <taxon>Cyanobacteriota</taxon>
        <taxon>Cyanophyceae</taxon>
        <taxon>Leptolyngbyales</taxon>
        <taxon>Leptolyngbyaceae</taxon>
        <taxon>Myxacorys</taxon>
        <taxon>Myxacorys almedinensis</taxon>
    </lineage>
</organism>
<feature type="transmembrane region" description="Helical" evidence="5">
    <location>
        <begin position="47"/>
        <end position="67"/>
    </location>
</feature>
<evidence type="ECO:0000256" key="2">
    <source>
        <dbReference type="ARBA" id="ARBA00022692"/>
    </source>
</evidence>
<dbReference type="Pfam" id="PF04893">
    <property type="entry name" value="Yip1"/>
    <property type="match status" value="1"/>
</dbReference>
<dbReference type="Proteomes" id="UP000646053">
    <property type="component" value="Unassembled WGS sequence"/>
</dbReference>
<gene>
    <name evidence="7" type="ORF">GS601_08280</name>
</gene>
<protein>
    <recommendedName>
        <fullName evidence="6">Yip1 domain-containing protein</fullName>
    </recommendedName>
</protein>
<feature type="transmembrane region" description="Helical" evidence="5">
    <location>
        <begin position="116"/>
        <end position="134"/>
    </location>
</feature>
<dbReference type="EMBL" id="WVIE01000007">
    <property type="protein sequence ID" value="NDJ17287.1"/>
    <property type="molecule type" value="Genomic_DNA"/>
</dbReference>
<proteinExistence type="predicted"/>